<dbReference type="RefSeq" id="WP_007057854.1">
    <property type="nucleotide sequence ID" value="NZ_AP022379.1"/>
</dbReference>
<dbReference type="AlphaFoldDB" id="A0A087B1L6"/>
<proteinExistence type="predicted"/>
<evidence type="ECO:0000313" key="26">
    <source>
        <dbReference type="Proteomes" id="UP000292787"/>
    </source>
</evidence>
<feature type="compositionally biased region" description="Low complexity" evidence="2">
    <location>
        <begin position="62"/>
        <end position="86"/>
    </location>
</feature>
<dbReference type="EMBL" id="SHPO01000006">
    <property type="protein sequence ID" value="TCD79230.1"/>
    <property type="molecule type" value="Genomic_DNA"/>
</dbReference>
<protein>
    <submittedName>
        <fullName evidence="3">Cell division protein</fullName>
    </submittedName>
</protein>
<keyword evidence="3" id="KW-0132">Cell division</keyword>
<dbReference type="Proteomes" id="UP001221506">
    <property type="component" value="Chromosome"/>
</dbReference>
<dbReference type="Proteomes" id="UP000292260">
    <property type="component" value="Unassembled WGS sequence"/>
</dbReference>
<gene>
    <name evidence="17" type="ORF">FCO76_04075</name>
    <name evidence="3" type="ORF">MCC00316_16890</name>
    <name evidence="4" type="ORF">MCC10002_0374</name>
    <name evidence="5" type="ORF">MCC10004_0306</name>
    <name evidence="6" type="ORF">MCC10008_0294</name>
    <name evidence="7" type="ORF">MCC10015_0473</name>
    <name evidence="8" type="ORF">MCC10043_0330</name>
    <name evidence="9" type="ORF">MCC10044_0328</name>
    <name evidence="10" type="ORF">MCC10070_0314</name>
    <name evidence="11" type="ORF">MCC10076_0343</name>
    <name evidence="12" type="ORF">MCC10096_0346</name>
    <name evidence="13" type="ORF">MCC10102_0359</name>
    <name evidence="14" type="ORF">MCC10116_0320</name>
    <name evidence="15" type="ORF">MCC10119_0385</name>
    <name evidence="16" type="ORF">MCC10120_0398</name>
    <name evidence="18" type="ORF">PWA56_02055</name>
</gene>
<dbReference type="EMBL" id="SHRR01000003">
    <property type="protein sequence ID" value="TCE88299.1"/>
    <property type="molecule type" value="Genomic_DNA"/>
</dbReference>
<evidence type="ECO:0000313" key="31">
    <source>
        <dbReference type="Proteomes" id="UP000293701"/>
    </source>
</evidence>
<evidence type="ECO:0000313" key="25">
    <source>
        <dbReference type="Proteomes" id="UP000292751"/>
    </source>
</evidence>
<sequence>MTMSDDHPTGYVDLTKPNADAASSTPEPSAPEPPASTQAAPAPTEEADVLAGSPPAAPTPTPAQMQAKAQAQAAQQTRAQAQTAQAAGIRPSFMNEMPDLRETTDDDPATVKSHEEFTTVYDIIDQLEAALGEAKSSIFAPGMVKVDRDEFTDQLSELKKMLPVQLERASALMREAERRLESAQTQSNAIVASAQSRAANMIRDANEQAQFLAGQENVTELARQKARAILDQAQTKADHLTQGADQYCTTVMEGLSQQLGKLSQDVQAGLNVLEERQRAAREQMPHLTLNDYPEAQ</sequence>
<dbReference type="EMBL" id="BNHC01000012">
    <property type="protein sequence ID" value="GHM73399.1"/>
    <property type="molecule type" value="Genomic_DNA"/>
</dbReference>
<feature type="coiled-coil region" evidence="1">
    <location>
        <begin position="166"/>
        <end position="193"/>
    </location>
</feature>
<evidence type="ECO:0000313" key="28">
    <source>
        <dbReference type="Proteomes" id="UP000293319"/>
    </source>
</evidence>
<reference evidence="18 32" key="6">
    <citation type="submission" date="2023-02" db="EMBL/GenBank/DDBJ databases">
        <authorList>
            <person name="Pan L."/>
        </authorList>
    </citation>
    <scope>NUCLEOTIDE SEQUENCE [LARGE SCALE GENOMIC DNA]</scope>
    <source>
        <strain evidence="18 32">F2</strain>
    </source>
</reference>
<dbReference type="Proteomes" id="UP000292787">
    <property type="component" value="Unassembled WGS sequence"/>
</dbReference>
<dbReference type="Proteomes" id="UP000293475">
    <property type="component" value="Unassembled WGS sequence"/>
</dbReference>
<dbReference type="EMBL" id="SHPX01000007">
    <property type="protein sequence ID" value="TCD98616.1"/>
    <property type="molecule type" value="Genomic_DNA"/>
</dbReference>
<dbReference type="Proteomes" id="UP000292729">
    <property type="component" value="Unassembled WGS sequence"/>
</dbReference>
<reference evidence="7" key="3">
    <citation type="submission" date="2019-02" db="EMBL/GenBank/DDBJ databases">
        <authorList>
            <person name="Odamaki T."/>
        </authorList>
    </citation>
    <scope>NUCLEOTIDE SEQUENCE</scope>
    <source>
        <strain evidence="4">MCC10002</strain>
        <strain evidence="5">MCC10004</strain>
        <strain evidence="6">MCC10008</strain>
        <strain evidence="7">MCC10015</strain>
        <strain evidence="8">MCC10043</strain>
        <strain evidence="9">MCC10044</strain>
        <strain evidence="10">MCC10070</strain>
        <strain evidence="11">MCC10076</strain>
        <strain evidence="12">MCC10096</strain>
        <strain evidence="13">MCC10102</strain>
        <strain evidence="14">MCC10116</strain>
        <strain evidence="15">MCC10119</strain>
        <strain evidence="16">MCC10120</strain>
    </source>
</reference>
<evidence type="ECO:0000313" key="19">
    <source>
        <dbReference type="Proteomes" id="UP000291713"/>
    </source>
</evidence>
<dbReference type="EMBL" id="SHRX01000007">
    <property type="protein sequence ID" value="TCF00422.1"/>
    <property type="molecule type" value="Genomic_DNA"/>
</dbReference>
<evidence type="ECO:0000313" key="11">
    <source>
        <dbReference type="EMBL" id="TCF00422.1"/>
    </source>
</evidence>
<dbReference type="GO" id="GO:0051301">
    <property type="term" value="P:cell division"/>
    <property type="evidence" value="ECO:0007669"/>
    <property type="project" value="UniProtKB-KW"/>
</dbReference>
<evidence type="ECO:0000313" key="21">
    <source>
        <dbReference type="Proteomes" id="UP000292241"/>
    </source>
</evidence>
<dbReference type="EMBL" id="SHTI01000004">
    <property type="protein sequence ID" value="TCF72670.1"/>
    <property type="molecule type" value="Genomic_DNA"/>
</dbReference>
<reference evidence="3" key="5">
    <citation type="journal article" date="2021" name="Appl. Environ. Microbiol.">
        <title>Novel 3-O-alpha-d-Galactosyl-alpha-l-Arabinofuranosidase for the Assimilation of Gum Arabic Arabinogalactan Protein in Bifidobacterium longum subsp. longum.</title>
        <authorList>
            <person name="Sasaki Y."/>
            <person name="Horigome A."/>
            <person name="Odamaki T."/>
            <person name="Xiao J.Z."/>
            <person name="Ishiwata A."/>
            <person name="Ito Y."/>
            <person name="Kitahara K."/>
            <person name="Fujita K."/>
        </authorList>
    </citation>
    <scope>NUCLEOTIDE SEQUENCE</scope>
    <source>
        <strain evidence="3">MCC00316</strain>
    </source>
</reference>
<dbReference type="Proteomes" id="UP000292241">
    <property type="component" value="Unassembled WGS sequence"/>
</dbReference>
<evidence type="ECO:0000256" key="1">
    <source>
        <dbReference type="SAM" id="Coils"/>
    </source>
</evidence>
<accession>A0A087B1L6</accession>
<evidence type="ECO:0000313" key="9">
    <source>
        <dbReference type="EMBL" id="TCE46357.1"/>
    </source>
</evidence>
<dbReference type="EMBL" id="SHPM01000007">
    <property type="protein sequence ID" value="TCD75501.1"/>
    <property type="molecule type" value="Genomic_DNA"/>
</dbReference>
<dbReference type="Proteomes" id="UP000291814">
    <property type="component" value="Unassembled WGS sequence"/>
</dbReference>
<evidence type="ECO:0000313" key="30">
    <source>
        <dbReference type="Proteomes" id="UP000293475"/>
    </source>
</evidence>
<evidence type="ECO:0000313" key="16">
    <source>
        <dbReference type="EMBL" id="TCF95726.1"/>
    </source>
</evidence>
<feature type="compositionally biased region" description="Low complexity" evidence="2">
    <location>
        <begin position="35"/>
        <end position="44"/>
    </location>
</feature>
<evidence type="ECO:0000313" key="4">
    <source>
        <dbReference type="EMBL" id="TCD75501.1"/>
    </source>
</evidence>
<evidence type="ECO:0000313" key="14">
    <source>
        <dbReference type="EMBL" id="TCF66428.1"/>
    </source>
</evidence>
<dbReference type="Proteomes" id="UP000292692">
    <property type="component" value="Unassembled WGS sequence"/>
</dbReference>
<dbReference type="EMBL" id="SHSP01000004">
    <property type="protein sequence ID" value="TCF33533.1"/>
    <property type="molecule type" value="Genomic_DNA"/>
</dbReference>
<evidence type="ECO:0000313" key="18">
    <source>
        <dbReference type="EMBL" id="WDY40652.1"/>
    </source>
</evidence>
<reference evidence="19 20" key="1">
    <citation type="journal article" date="2018" name="Sci. Rep.">
        <title>Genomic diversity and distribution of Bifidobacterium longum subsp. longum across the human lifespan.</title>
        <authorList>
            <person name="Odamaki T."/>
            <person name="Bottacini F."/>
            <person name="Kato K."/>
            <person name="Mitsuyama E."/>
            <person name="Yoshida K."/>
            <person name="Horigome A."/>
            <person name="Xiao J.Z."/>
            <person name="van Sinderen D."/>
        </authorList>
    </citation>
    <scope>NUCLEOTIDE SEQUENCE [LARGE SCALE GENOMIC DNA]</scope>
    <source>
        <strain evidence="4 31">MCC10002</strain>
        <strain evidence="5 30">MCC10004</strain>
        <strain evidence="6 21">MCC10008</strain>
        <strain evidence="7 29">MCC10015</strain>
        <strain evidence="8 22">MCC10043</strain>
        <strain evidence="9 28">MCC10044</strain>
        <strain evidence="10 20">MCC10070</strain>
        <strain evidence="11 25">MCC10076</strain>
        <strain evidence="12 27">MCC10096</strain>
        <strain evidence="13 23">MCC10102</strain>
        <strain evidence="14 26">MCC10116</strain>
        <strain evidence="15 24">MCC10119</strain>
        <strain evidence="16 19">MCC10120</strain>
    </source>
</reference>
<evidence type="ECO:0000313" key="15">
    <source>
        <dbReference type="EMBL" id="TCF72670.1"/>
    </source>
</evidence>
<keyword evidence="1" id="KW-0175">Coiled coil</keyword>
<dbReference type="Proteomes" id="UP000663812">
    <property type="component" value="Unassembled WGS sequence"/>
</dbReference>
<dbReference type="EMBL" id="SHPR01000006">
    <property type="protein sequence ID" value="TCD85278.1"/>
    <property type="molecule type" value="Genomic_DNA"/>
</dbReference>
<evidence type="ECO:0000313" key="24">
    <source>
        <dbReference type="Proteomes" id="UP000292729"/>
    </source>
</evidence>
<evidence type="ECO:0000313" key="13">
    <source>
        <dbReference type="EMBL" id="TCF47676.1"/>
    </source>
</evidence>
<evidence type="ECO:0000313" key="27">
    <source>
        <dbReference type="Proteomes" id="UP000292932"/>
    </source>
</evidence>
<dbReference type="Proteomes" id="UP000292932">
    <property type="component" value="Unassembled WGS sequence"/>
</dbReference>
<evidence type="ECO:0000313" key="12">
    <source>
        <dbReference type="EMBL" id="TCF33533.1"/>
    </source>
</evidence>
<evidence type="ECO:0000313" key="8">
    <source>
        <dbReference type="EMBL" id="TCE42294.1"/>
    </source>
</evidence>
<feature type="region of interest" description="Disordered" evidence="2">
    <location>
        <begin position="1"/>
        <end position="86"/>
    </location>
</feature>
<reference evidence="17" key="2">
    <citation type="journal article" date="2019" name="Appl. Environ. Microbiol.">
        <title>An in vitro enrichment strategy for formulating synergistic synbiotics.</title>
        <authorList>
            <person name="Kok C.R."/>
            <person name="Quintero D.F.G."/>
            <person name="Niyirora C."/>
            <person name="Rose D."/>
            <person name="Li A."/>
            <person name="Hutkins R."/>
        </authorList>
    </citation>
    <scope>NUCLEOTIDE SEQUENCE</scope>
    <source>
        <strain evidence="17">CR15</strain>
    </source>
</reference>
<keyword evidence="3" id="KW-0131">Cell cycle</keyword>
<evidence type="ECO:0000313" key="7">
    <source>
        <dbReference type="EMBL" id="TCD98616.1"/>
    </source>
</evidence>
<name>A0A087B1L6_BIFLL</name>
<evidence type="ECO:0000313" key="6">
    <source>
        <dbReference type="EMBL" id="TCD85278.1"/>
    </source>
</evidence>
<evidence type="ECO:0000313" key="23">
    <source>
        <dbReference type="Proteomes" id="UP000292692"/>
    </source>
</evidence>
<dbReference type="Proteomes" id="UP000291713">
    <property type="component" value="Unassembled WGS sequence"/>
</dbReference>
<evidence type="ECO:0000256" key="2">
    <source>
        <dbReference type="SAM" id="MobiDB-lite"/>
    </source>
</evidence>
<evidence type="ECO:0000313" key="17">
    <source>
        <dbReference type="EMBL" id="TPH36772.1"/>
    </source>
</evidence>
<dbReference type="Proteomes" id="UP000315512">
    <property type="component" value="Unassembled WGS sequence"/>
</dbReference>
<evidence type="ECO:0000313" key="32">
    <source>
        <dbReference type="Proteomes" id="UP001221506"/>
    </source>
</evidence>
<reference evidence="17" key="4">
    <citation type="submission" date="2019-04" db="EMBL/GenBank/DDBJ databases">
        <authorList>
            <person name="Kok C.R."/>
            <person name="Hutkins R."/>
        </authorList>
    </citation>
    <scope>NUCLEOTIDE SEQUENCE</scope>
    <source>
        <strain evidence="17">CR15</strain>
    </source>
</reference>
<dbReference type="EMBL" id="SHTU01000005">
    <property type="protein sequence ID" value="TCF95726.1"/>
    <property type="molecule type" value="Genomic_DNA"/>
</dbReference>
<dbReference type="Proteomes" id="UP000293701">
    <property type="component" value="Unassembled WGS sequence"/>
</dbReference>
<evidence type="ECO:0000313" key="22">
    <source>
        <dbReference type="Proteomes" id="UP000292260"/>
    </source>
</evidence>
<dbReference type="Proteomes" id="UP000293319">
    <property type="component" value="Unassembled WGS sequence"/>
</dbReference>
<dbReference type="GeneID" id="69577565"/>
<dbReference type="EMBL" id="CP118598">
    <property type="protein sequence ID" value="WDY40652.1"/>
    <property type="molecule type" value="Genomic_DNA"/>
</dbReference>
<dbReference type="EMBL" id="SHQV01000004">
    <property type="protein sequence ID" value="TCE46357.1"/>
    <property type="molecule type" value="Genomic_DNA"/>
</dbReference>
<dbReference type="EMBL" id="SHTF01000002">
    <property type="protein sequence ID" value="TCF66428.1"/>
    <property type="molecule type" value="Genomic_DNA"/>
</dbReference>
<dbReference type="Proteomes" id="UP000292751">
    <property type="component" value="Unassembled WGS sequence"/>
</dbReference>
<dbReference type="EMBL" id="SHQU01000006">
    <property type="protein sequence ID" value="TCE42294.1"/>
    <property type="molecule type" value="Genomic_DNA"/>
</dbReference>
<dbReference type="OMA" id="AGEQMPH"/>
<evidence type="ECO:0000313" key="29">
    <source>
        <dbReference type="Proteomes" id="UP000293441"/>
    </source>
</evidence>
<evidence type="ECO:0000313" key="5">
    <source>
        <dbReference type="EMBL" id="TCD79230.1"/>
    </source>
</evidence>
<dbReference type="EMBL" id="SZNG01000004">
    <property type="protein sequence ID" value="TPH36772.1"/>
    <property type="molecule type" value="Genomic_DNA"/>
</dbReference>
<organism evidence="7 29">
    <name type="scientific">Bifidobacterium longum subsp. longum</name>
    <dbReference type="NCBI Taxonomy" id="1679"/>
    <lineage>
        <taxon>Bacteria</taxon>
        <taxon>Bacillati</taxon>
        <taxon>Actinomycetota</taxon>
        <taxon>Actinomycetes</taxon>
        <taxon>Bifidobacteriales</taxon>
        <taxon>Bifidobacteriaceae</taxon>
        <taxon>Bifidobacterium</taxon>
    </lineage>
</organism>
<dbReference type="EMBL" id="SHSV01000004">
    <property type="protein sequence ID" value="TCF47676.1"/>
    <property type="molecule type" value="Genomic_DNA"/>
</dbReference>
<evidence type="ECO:0000313" key="3">
    <source>
        <dbReference type="EMBL" id="GHM73399.1"/>
    </source>
</evidence>
<evidence type="ECO:0000313" key="20">
    <source>
        <dbReference type="Proteomes" id="UP000291814"/>
    </source>
</evidence>
<dbReference type="Proteomes" id="UP000293441">
    <property type="component" value="Unassembled WGS sequence"/>
</dbReference>
<evidence type="ECO:0000313" key="10">
    <source>
        <dbReference type="EMBL" id="TCE88299.1"/>
    </source>
</evidence>